<dbReference type="AlphaFoldDB" id="A0AAD6SYX7"/>
<evidence type="ECO:0000313" key="2">
    <source>
        <dbReference type="EMBL" id="KAJ7034287.1"/>
    </source>
</evidence>
<feature type="region of interest" description="Disordered" evidence="1">
    <location>
        <begin position="1"/>
        <end position="28"/>
    </location>
</feature>
<comment type="caution">
    <text evidence="2">The sequence shown here is derived from an EMBL/GenBank/DDBJ whole genome shotgun (WGS) entry which is preliminary data.</text>
</comment>
<feature type="region of interest" description="Disordered" evidence="1">
    <location>
        <begin position="96"/>
        <end position="129"/>
    </location>
</feature>
<feature type="compositionally biased region" description="Polar residues" evidence="1">
    <location>
        <begin position="271"/>
        <end position="282"/>
    </location>
</feature>
<reference evidence="2" key="1">
    <citation type="submission" date="2023-03" db="EMBL/GenBank/DDBJ databases">
        <title>Massive genome expansion in bonnet fungi (Mycena s.s.) driven by repeated elements and novel gene families across ecological guilds.</title>
        <authorList>
            <consortium name="Lawrence Berkeley National Laboratory"/>
            <person name="Harder C.B."/>
            <person name="Miyauchi S."/>
            <person name="Viragh M."/>
            <person name="Kuo A."/>
            <person name="Thoen E."/>
            <person name="Andreopoulos B."/>
            <person name="Lu D."/>
            <person name="Skrede I."/>
            <person name="Drula E."/>
            <person name="Henrissat B."/>
            <person name="Morin E."/>
            <person name="Kohler A."/>
            <person name="Barry K."/>
            <person name="LaButti K."/>
            <person name="Morin E."/>
            <person name="Salamov A."/>
            <person name="Lipzen A."/>
            <person name="Mereny Z."/>
            <person name="Hegedus B."/>
            <person name="Baldrian P."/>
            <person name="Stursova M."/>
            <person name="Weitz H."/>
            <person name="Taylor A."/>
            <person name="Grigoriev I.V."/>
            <person name="Nagy L.G."/>
            <person name="Martin F."/>
            <person name="Kauserud H."/>
        </authorList>
    </citation>
    <scope>NUCLEOTIDE SEQUENCE</scope>
    <source>
        <strain evidence="2">CBHHK200</strain>
    </source>
</reference>
<feature type="region of interest" description="Disordered" evidence="1">
    <location>
        <begin position="270"/>
        <end position="322"/>
    </location>
</feature>
<feature type="region of interest" description="Disordered" evidence="1">
    <location>
        <begin position="199"/>
        <end position="233"/>
    </location>
</feature>
<name>A0AAD6SYX7_9AGAR</name>
<dbReference type="EMBL" id="JARJCM010000058">
    <property type="protein sequence ID" value="KAJ7034287.1"/>
    <property type="molecule type" value="Genomic_DNA"/>
</dbReference>
<keyword evidence="3" id="KW-1185">Reference proteome</keyword>
<feature type="compositionally biased region" description="Basic and acidic residues" evidence="1">
    <location>
        <begin position="10"/>
        <end position="27"/>
    </location>
</feature>
<protein>
    <submittedName>
        <fullName evidence="2">Uncharacterized protein</fullName>
    </submittedName>
</protein>
<dbReference type="Proteomes" id="UP001218188">
    <property type="component" value="Unassembled WGS sequence"/>
</dbReference>
<sequence>MTAWLGPAAEAEKPGLHGLRPKPEHHYFGPPPSVTSVVTASCALKPLLKRATDSTTLLGAGLNGEGTLQELVFDEGADGSDEVCENHKDPELLPRYHHHYPNRGPFTPLPTSTQSHSTSPVSASATGPSPLRSNLSAKLVCKLVCFPSSAHSRLNHPFRNLHTPRSQHSPRLCGAHYFHLYIGDLCIVYLRSRLPTRATTTDNPTSLPRFPTRLARGNPHQISRRSPPPLSPPLPKLIPQNHSDFLASTAPRPSKRWRWGREWEPVHRYAQCQSSTSTTNGASLGLPRLDSLPPASRSAGMQGKGGPASEGVAPCTLRVVAP</sequence>
<gene>
    <name evidence="2" type="ORF">C8F04DRAFT_1260048</name>
</gene>
<proteinExistence type="predicted"/>
<accession>A0AAD6SYX7</accession>
<organism evidence="2 3">
    <name type="scientific">Mycena alexandri</name>
    <dbReference type="NCBI Taxonomy" id="1745969"/>
    <lineage>
        <taxon>Eukaryota</taxon>
        <taxon>Fungi</taxon>
        <taxon>Dikarya</taxon>
        <taxon>Basidiomycota</taxon>
        <taxon>Agaricomycotina</taxon>
        <taxon>Agaricomycetes</taxon>
        <taxon>Agaricomycetidae</taxon>
        <taxon>Agaricales</taxon>
        <taxon>Marasmiineae</taxon>
        <taxon>Mycenaceae</taxon>
        <taxon>Mycena</taxon>
    </lineage>
</organism>
<evidence type="ECO:0000256" key="1">
    <source>
        <dbReference type="SAM" id="MobiDB-lite"/>
    </source>
</evidence>
<feature type="compositionally biased region" description="Polar residues" evidence="1">
    <location>
        <begin position="109"/>
        <end position="129"/>
    </location>
</feature>
<evidence type="ECO:0000313" key="3">
    <source>
        <dbReference type="Proteomes" id="UP001218188"/>
    </source>
</evidence>